<evidence type="ECO:0000256" key="12">
    <source>
        <dbReference type="SAM" id="MobiDB-lite"/>
    </source>
</evidence>
<feature type="compositionally biased region" description="Low complexity" evidence="12">
    <location>
        <begin position="1002"/>
        <end position="1018"/>
    </location>
</feature>
<feature type="compositionally biased region" description="Polar residues" evidence="12">
    <location>
        <begin position="69"/>
        <end position="79"/>
    </location>
</feature>
<feature type="compositionally biased region" description="Basic and acidic residues" evidence="12">
    <location>
        <begin position="262"/>
        <end position="276"/>
    </location>
</feature>
<dbReference type="PANTHER" id="PTHR24346">
    <property type="entry name" value="MAP/MICROTUBULE AFFINITY-REGULATING KINASE"/>
    <property type="match status" value="1"/>
</dbReference>
<feature type="compositionally biased region" description="Low complexity" evidence="12">
    <location>
        <begin position="1146"/>
        <end position="1160"/>
    </location>
</feature>
<gene>
    <name evidence="15" type="ORF">HII12_001125</name>
</gene>
<dbReference type="InterPro" id="IPR008271">
    <property type="entry name" value="Ser/Thr_kinase_AS"/>
</dbReference>
<dbReference type="PROSITE" id="PS50032">
    <property type="entry name" value="KA1"/>
    <property type="match status" value="1"/>
</dbReference>
<comment type="catalytic activity">
    <reaction evidence="9">
        <text>L-threonyl-[protein] + ATP = O-phospho-L-threonyl-[protein] + ADP + H(+)</text>
        <dbReference type="Rhea" id="RHEA:46608"/>
        <dbReference type="Rhea" id="RHEA-COMP:11060"/>
        <dbReference type="Rhea" id="RHEA-COMP:11605"/>
        <dbReference type="ChEBI" id="CHEBI:15378"/>
        <dbReference type="ChEBI" id="CHEBI:30013"/>
        <dbReference type="ChEBI" id="CHEBI:30616"/>
        <dbReference type="ChEBI" id="CHEBI:61977"/>
        <dbReference type="ChEBI" id="CHEBI:456216"/>
        <dbReference type="EC" id="2.7.11.1"/>
    </reaction>
</comment>
<evidence type="ECO:0000256" key="10">
    <source>
        <dbReference type="ARBA" id="ARBA00048679"/>
    </source>
</evidence>
<feature type="compositionally biased region" description="Polar residues" evidence="12">
    <location>
        <begin position="27"/>
        <end position="37"/>
    </location>
</feature>
<dbReference type="Pfam" id="PF00069">
    <property type="entry name" value="Pkinase"/>
    <property type="match status" value="1"/>
</dbReference>
<keyword evidence="6" id="KW-0418">Kinase</keyword>
<comment type="similarity">
    <text evidence="8">Belongs to the protein kinase superfamily. CAMK Ser/Thr protein kinase family. Smok subfamily.</text>
</comment>
<dbReference type="Pfam" id="PF02149">
    <property type="entry name" value="KA1"/>
    <property type="match status" value="1"/>
</dbReference>
<dbReference type="PROSITE" id="PS00107">
    <property type="entry name" value="PROTEIN_KINASE_ATP"/>
    <property type="match status" value="1"/>
</dbReference>
<feature type="region of interest" description="Disordered" evidence="12">
    <location>
        <begin position="782"/>
        <end position="882"/>
    </location>
</feature>
<dbReference type="GO" id="GO:0004674">
    <property type="term" value="F:protein serine/threonine kinase activity"/>
    <property type="evidence" value="ECO:0007669"/>
    <property type="project" value="UniProtKB-KW"/>
</dbReference>
<dbReference type="GO" id="GO:0030447">
    <property type="term" value="P:filamentous growth"/>
    <property type="evidence" value="ECO:0007669"/>
    <property type="project" value="UniProtKB-ARBA"/>
</dbReference>
<evidence type="ECO:0000256" key="6">
    <source>
        <dbReference type="ARBA" id="ARBA00022777"/>
    </source>
</evidence>
<feature type="compositionally biased region" description="Basic and acidic residues" evidence="12">
    <location>
        <begin position="1045"/>
        <end position="1054"/>
    </location>
</feature>
<sequence length="1232" mass="138105">MSFDREATPDYRKADQQAPLVLPKVRGSSSKVQSSPYKPNIAQATPRMLRTASNSSAFMDKQIHHTESHTPNSSGNSRNPEYVAKSHPVPSFQSPRRRVRSAFSPRAIHPMDEVQRKQTLSAGQDKFQKPIREFLESPTKAGPFPASPIKITSKEKGNIFNREAPKYNNAMMNYEGNSEGYTNNINNGKPNHGQHPIVSSPIRHQQFHRKSIGDWDFCKTIGAGSMGKVKLAKHRITGEICAVKVVPRASKIWQRQHANDPPARDQKELSKRGKEYEKELARDKRTIREGALGRIMYHPYICRMYEMFPMTNHYYMLFEYVSGGQMLDYIVSHGSLKEKQARKFCRGIASALDYCHSNNIVHRDLKIENIMISKTGDIKIIDFGLSNLFDREHLLRTYCGSLYFAAPELLSAHPYIGPEVDVWSFGVVLYVLVCGKVPFDDQSVSALHEKIKKGNVQYPQTLSYDCVSLLSRMLVVNPKNRASLREVMSHPWMTKGYNGPPSSYMPHRIPLQPPLDPKVIETIVQYELASSEQQVYHDLIDIISSDFYQKAARNWYLRRSGDVRYDPSIRDPTSSFHPLVSIYFLVNEMLQRKQMKQGSQDVNARLKAAALEKEEDLNMQTSDSGVVQSLAAGANQPVLPFPEATYRTQRKGSIAVGNIQSTNSGQGAANGDLSTQISSSPPPQQESIQGNSLFRRLSTKLQGGKRRYSTKESHDGPELLREYTTNSQQRYEQRPPEKLSVPFHRVGSVKVTNKEKQQLALEHLPPLPQSARLQVRQHQRTVSAYTSGESQRREQKQISAGIPINTNGEEDHDGRNSKSMSTGIRKQQQPVHTQLESQWGSVPRRYHPTARGKSLGHGRKRSFNIPKGGQYEPDPNAPPLPQLQVTTGDDGFFDEVDMEEGKWRKRQIIQQYENASPGTMPSIEYPKTLFLKGFFSVQTTSTKPLPVIRYDIITVLPEMGVKYTEVKGGFVCIYYTRKQEDGNSADTVSNHRNEEDAGLRTPTSKLLSPPSSPSPSLGSDEKKEATVVDLEMCSPGDSELSSPNDDGKISHEFSPHAAGSGSTSGSSSLHSHRRKFSLGNAFIRRKEPQKISPNIFGNTMSSLVKSHSRHVSILSSSPTSPKTGNHAEIFIPKTPAPANVDRRCSRSSAESSESLNSRNNGASDMLISSRIEEANQKKESTHINTARAPVKFEIHVVKVPLIGLYGVQFKKVSGNTWVYKSLASEILKRLNL</sequence>
<comment type="similarity">
    <text evidence="1">Belongs to the protein kinase superfamily. CAMK Ser/Thr protein kinase family. NIM1 subfamily.</text>
</comment>
<feature type="region of interest" description="Disordered" evidence="12">
    <location>
        <begin position="253"/>
        <end position="276"/>
    </location>
</feature>
<dbReference type="Gene3D" id="3.30.310.80">
    <property type="entry name" value="Kinase associated domain 1, KA1"/>
    <property type="match status" value="1"/>
</dbReference>
<feature type="domain" description="KA1" evidence="14">
    <location>
        <begin position="1183"/>
        <end position="1232"/>
    </location>
</feature>
<feature type="region of interest" description="Disordered" evidence="12">
    <location>
        <begin position="1135"/>
        <end position="1164"/>
    </location>
</feature>
<keyword evidence="4" id="KW-0808">Transferase</keyword>
<name>A0A8H6BP08_DEKBR</name>
<evidence type="ECO:0000256" key="8">
    <source>
        <dbReference type="ARBA" id="ARBA00038181"/>
    </source>
</evidence>
<accession>A0A8H6BP08</accession>
<keyword evidence="7 11" id="KW-0067">ATP-binding</keyword>
<evidence type="ECO:0000256" key="1">
    <source>
        <dbReference type="ARBA" id="ARBA00010791"/>
    </source>
</evidence>
<reference evidence="15 16" key="1">
    <citation type="journal article" date="2020" name="Appl. Microbiol. Biotechnol.">
        <title>Targeted gene deletion in Brettanomyces bruxellensis with an expression-free CRISPR-Cas9 system.</title>
        <authorList>
            <person name="Varela C."/>
            <person name="Bartel C."/>
            <person name="Onetto C."/>
            <person name="Borneman A."/>
        </authorList>
    </citation>
    <scope>NUCLEOTIDE SEQUENCE [LARGE SCALE GENOMIC DNA]</scope>
    <source>
        <strain evidence="15 16">AWRI1613</strain>
    </source>
</reference>
<dbReference type="AlphaFoldDB" id="A0A8H6BP08"/>
<dbReference type="InterPro" id="IPR011009">
    <property type="entry name" value="Kinase-like_dom_sf"/>
</dbReference>
<feature type="compositionally biased region" description="Basic and acidic residues" evidence="12">
    <location>
        <begin position="709"/>
        <end position="721"/>
    </location>
</feature>
<dbReference type="SMART" id="SM00220">
    <property type="entry name" value="S_TKc"/>
    <property type="match status" value="1"/>
</dbReference>
<evidence type="ECO:0000256" key="11">
    <source>
        <dbReference type="PROSITE-ProRule" id="PRU10141"/>
    </source>
</evidence>
<dbReference type="FunFam" id="1.10.510.10:FF:000002">
    <property type="entry name" value="Non-specific serine/threonine protein kinase"/>
    <property type="match status" value="1"/>
</dbReference>
<feature type="region of interest" description="Disordered" evidence="12">
    <location>
        <begin position="657"/>
        <end position="735"/>
    </location>
</feature>
<protein>
    <recommendedName>
        <fullName evidence="2">non-specific serine/threonine protein kinase</fullName>
        <ecNumber evidence="2">2.7.11.1</ecNumber>
    </recommendedName>
</protein>
<evidence type="ECO:0000256" key="2">
    <source>
        <dbReference type="ARBA" id="ARBA00012513"/>
    </source>
</evidence>
<evidence type="ECO:0000259" key="13">
    <source>
        <dbReference type="PROSITE" id="PS50011"/>
    </source>
</evidence>
<dbReference type="Proteomes" id="UP000568158">
    <property type="component" value="Unassembled WGS sequence"/>
</dbReference>
<feature type="compositionally biased region" description="Basic residues" evidence="12">
    <location>
        <begin position="844"/>
        <end position="862"/>
    </location>
</feature>
<feature type="compositionally biased region" description="Basic and acidic residues" evidence="12">
    <location>
        <begin position="1"/>
        <end position="15"/>
    </location>
</feature>
<feature type="compositionally biased region" description="Basic and acidic residues" evidence="12">
    <location>
        <begin position="989"/>
        <end position="998"/>
    </location>
</feature>
<dbReference type="EMBL" id="JABCYN010000011">
    <property type="protein sequence ID" value="KAF6015071.1"/>
    <property type="molecule type" value="Genomic_DNA"/>
</dbReference>
<feature type="binding site" evidence="11">
    <location>
        <position position="244"/>
    </location>
    <ligand>
        <name>ATP</name>
        <dbReference type="ChEBI" id="CHEBI:30616"/>
    </ligand>
</feature>
<evidence type="ECO:0000256" key="9">
    <source>
        <dbReference type="ARBA" id="ARBA00047899"/>
    </source>
</evidence>
<dbReference type="GO" id="GO:0005524">
    <property type="term" value="F:ATP binding"/>
    <property type="evidence" value="ECO:0007669"/>
    <property type="project" value="UniProtKB-UniRule"/>
</dbReference>
<proteinExistence type="inferred from homology"/>
<dbReference type="InterPro" id="IPR000719">
    <property type="entry name" value="Prot_kinase_dom"/>
</dbReference>
<feature type="domain" description="Protein kinase" evidence="13">
    <location>
        <begin position="215"/>
        <end position="493"/>
    </location>
</feature>
<dbReference type="InterPro" id="IPR017441">
    <property type="entry name" value="Protein_kinase_ATP_BS"/>
</dbReference>
<evidence type="ECO:0000256" key="7">
    <source>
        <dbReference type="ARBA" id="ARBA00022840"/>
    </source>
</evidence>
<dbReference type="PANTHER" id="PTHR24346:SF82">
    <property type="entry name" value="KP78A-RELATED"/>
    <property type="match status" value="1"/>
</dbReference>
<dbReference type="InterPro" id="IPR028375">
    <property type="entry name" value="KA1/Ssp2_C"/>
</dbReference>
<feature type="region of interest" description="Disordered" evidence="12">
    <location>
        <begin position="1"/>
        <end position="98"/>
    </location>
</feature>
<comment type="caution">
    <text evidence="15">The sequence shown here is derived from an EMBL/GenBank/DDBJ whole genome shotgun (WGS) entry which is preliminary data.</text>
</comment>
<feature type="compositionally biased region" description="Low complexity" evidence="12">
    <location>
        <begin position="1055"/>
        <end position="1069"/>
    </location>
</feature>
<feature type="compositionally biased region" description="Polar residues" evidence="12">
    <location>
        <begin position="817"/>
        <end position="840"/>
    </location>
</feature>
<evidence type="ECO:0000256" key="3">
    <source>
        <dbReference type="ARBA" id="ARBA00022527"/>
    </source>
</evidence>
<dbReference type="PROSITE" id="PS50011">
    <property type="entry name" value="PROTEIN_KINASE_DOM"/>
    <property type="match status" value="1"/>
</dbReference>
<dbReference type="InterPro" id="IPR001772">
    <property type="entry name" value="KA1_dom"/>
</dbReference>
<dbReference type="Gene3D" id="1.10.510.10">
    <property type="entry name" value="Transferase(Phosphotransferase) domain 1"/>
    <property type="match status" value="1"/>
</dbReference>
<evidence type="ECO:0000256" key="5">
    <source>
        <dbReference type="ARBA" id="ARBA00022741"/>
    </source>
</evidence>
<evidence type="ECO:0000256" key="4">
    <source>
        <dbReference type="ARBA" id="ARBA00022679"/>
    </source>
</evidence>
<dbReference type="GO" id="GO:0005737">
    <property type="term" value="C:cytoplasm"/>
    <property type="evidence" value="ECO:0007669"/>
    <property type="project" value="TreeGrafter"/>
</dbReference>
<dbReference type="GO" id="GO:0035556">
    <property type="term" value="P:intracellular signal transduction"/>
    <property type="evidence" value="ECO:0007669"/>
    <property type="project" value="TreeGrafter"/>
</dbReference>
<feature type="region of interest" description="Disordered" evidence="12">
    <location>
        <begin position="982"/>
        <end position="1073"/>
    </location>
</feature>
<keyword evidence="5 11" id="KW-0547">Nucleotide-binding</keyword>
<evidence type="ECO:0000313" key="15">
    <source>
        <dbReference type="EMBL" id="KAF6015071.1"/>
    </source>
</evidence>
<feature type="compositionally biased region" description="Polar residues" evidence="12">
    <location>
        <begin position="658"/>
        <end position="675"/>
    </location>
</feature>
<evidence type="ECO:0000313" key="16">
    <source>
        <dbReference type="Proteomes" id="UP000568158"/>
    </source>
</evidence>
<keyword evidence="3" id="KW-0723">Serine/threonine-protein kinase</keyword>
<dbReference type="CDD" id="cd14077">
    <property type="entry name" value="STKc_Kin1_2"/>
    <property type="match status" value="1"/>
</dbReference>
<evidence type="ECO:0000259" key="14">
    <source>
        <dbReference type="PROSITE" id="PS50032"/>
    </source>
</evidence>
<dbReference type="EC" id="2.7.11.1" evidence="2"/>
<organism evidence="15 16">
    <name type="scientific">Dekkera bruxellensis</name>
    <name type="common">Brettanomyces custersii</name>
    <dbReference type="NCBI Taxonomy" id="5007"/>
    <lineage>
        <taxon>Eukaryota</taxon>
        <taxon>Fungi</taxon>
        <taxon>Dikarya</taxon>
        <taxon>Ascomycota</taxon>
        <taxon>Saccharomycotina</taxon>
        <taxon>Pichiomycetes</taxon>
        <taxon>Pichiales</taxon>
        <taxon>Pichiaceae</taxon>
        <taxon>Brettanomyces</taxon>
    </lineage>
</organism>
<dbReference type="PROSITE" id="PS00108">
    <property type="entry name" value="PROTEIN_KINASE_ST"/>
    <property type="match status" value="1"/>
</dbReference>
<comment type="catalytic activity">
    <reaction evidence="10">
        <text>L-seryl-[protein] + ATP = O-phospho-L-seryl-[protein] + ADP + H(+)</text>
        <dbReference type="Rhea" id="RHEA:17989"/>
        <dbReference type="Rhea" id="RHEA-COMP:9863"/>
        <dbReference type="Rhea" id="RHEA-COMP:11604"/>
        <dbReference type="ChEBI" id="CHEBI:15378"/>
        <dbReference type="ChEBI" id="CHEBI:29999"/>
        <dbReference type="ChEBI" id="CHEBI:30616"/>
        <dbReference type="ChEBI" id="CHEBI:83421"/>
        <dbReference type="ChEBI" id="CHEBI:456216"/>
        <dbReference type="EC" id="2.7.11.1"/>
    </reaction>
</comment>
<dbReference type="SUPFAM" id="SSF103243">
    <property type="entry name" value="KA1-like"/>
    <property type="match status" value="1"/>
</dbReference>
<dbReference type="SUPFAM" id="SSF56112">
    <property type="entry name" value="Protein kinase-like (PK-like)"/>
    <property type="match status" value="1"/>
</dbReference>
<dbReference type="GO" id="GO:0000226">
    <property type="term" value="P:microtubule cytoskeleton organization"/>
    <property type="evidence" value="ECO:0007669"/>
    <property type="project" value="TreeGrafter"/>
</dbReference>